<sequence length="149" mass="16416">MCVSLSSSKRLVVLAKRDAYGTAGPALTQSGRSRGAAGPGGFAARAFSDTRSARTAHCTRPSPRVAILLSSTVSSARRTFELCAVPAVTYKYEQQWRGPAPGRGRIANPHRHKLKMQAVSSRLILWLIYHGQLEKARHPNPSRFQYTRR</sequence>
<protein>
    <submittedName>
        <fullName evidence="1">Uncharacterized protein</fullName>
    </submittedName>
</protein>
<reference evidence="1 2" key="1">
    <citation type="submission" date="2023-11" db="EMBL/GenBank/DDBJ databases">
        <authorList>
            <person name="Okamura Y."/>
        </authorList>
    </citation>
    <scope>NUCLEOTIDE SEQUENCE [LARGE SCALE GENOMIC DNA]</scope>
</reference>
<dbReference type="AlphaFoldDB" id="A0AAV1JV85"/>
<name>A0AAV1JV85_9NEOP</name>
<organism evidence="1 2">
    <name type="scientific">Leptosia nina</name>
    <dbReference type="NCBI Taxonomy" id="320188"/>
    <lineage>
        <taxon>Eukaryota</taxon>
        <taxon>Metazoa</taxon>
        <taxon>Ecdysozoa</taxon>
        <taxon>Arthropoda</taxon>
        <taxon>Hexapoda</taxon>
        <taxon>Insecta</taxon>
        <taxon>Pterygota</taxon>
        <taxon>Neoptera</taxon>
        <taxon>Endopterygota</taxon>
        <taxon>Lepidoptera</taxon>
        <taxon>Glossata</taxon>
        <taxon>Ditrysia</taxon>
        <taxon>Papilionoidea</taxon>
        <taxon>Pieridae</taxon>
        <taxon>Pierinae</taxon>
        <taxon>Leptosia</taxon>
    </lineage>
</organism>
<evidence type="ECO:0000313" key="1">
    <source>
        <dbReference type="EMBL" id="CAK1552023.1"/>
    </source>
</evidence>
<accession>A0AAV1JV85</accession>
<proteinExistence type="predicted"/>
<dbReference type="Proteomes" id="UP001497472">
    <property type="component" value="Unassembled WGS sequence"/>
</dbReference>
<comment type="caution">
    <text evidence="1">The sequence shown here is derived from an EMBL/GenBank/DDBJ whole genome shotgun (WGS) entry which is preliminary data.</text>
</comment>
<gene>
    <name evidence="1" type="ORF">LNINA_LOCUS11109</name>
</gene>
<evidence type="ECO:0000313" key="2">
    <source>
        <dbReference type="Proteomes" id="UP001497472"/>
    </source>
</evidence>
<keyword evidence="2" id="KW-1185">Reference proteome</keyword>
<dbReference type="EMBL" id="CAVLEF010000132">
    <property type="protein sequence ID" value="CAK1552023.1"/>
    <property type="molecule type" value="Genomic_DNA"/>
</dbReference>